<dbReference type="RefSeq" id="WP_214419906.1">
    <property type="nucleotide sequence ID" value="NZ_CP075546.1"/>
</dbReference>
<reference evidence="5 6" key="1">
    <citation type="submission" date="2021-05" db="EMBL/GenBank/DDBJ databases">
        <title>A novel Methanospirillum isolate from a pyrite-forming mixed culture.</title>
        <authorList>
            <person name="Bunk B."/>
            <person name="Sproer C."/>
            <person name="Spring S."/>
            <person name="Pester M."/>
        </authorList>
    </citation>
    <scope>NUCLEOTIDE SEQUENCE [LARGE SCALE GENOMIC DNA]</scope>
    <source>
        <strain evidence="5 6">J.3.6.1-F.2.7.3</strain>
    </source>
</reference>
<dbReference type="GO" id="GO:0043190">
    <property type="term" value="C:ATP-binding cassette (ABC) transporter complex"/>
    <property type="evidence" value="ECO:0007669"/>
    <property type="project" value="TreeGrafter"/>
</dbReference>
<dbReference type="InterPro" id="IPR003439">
    <property type="entry name" value="ABC_transporter-like_ATP-bd"/>
</dbReference>
<name>A0A8E7AZD3_9EURY</name>
<organism evidence="5 6">
    <name type="scientific">Methanospirillum purgamenti</name>
    <dbReference type="NCBI Taxonomy" id="2834276"/>
    <lineage>
        <taxon>Archaea</taxon>
        <taxon>Methanobacteriati</taxon>
        <taxon>Methanobacteriota</taxon>
        <taxon>Stenosarchaea group</taxon>
        <taxon>Methanomicrobia</taxon>
        <taxon>Methanomicrobiales</taxon>
        <taxon>Methanospirillaceae</taxon>
        <taxon>Methanospirillum</taxon>
    </lineage>
</organism>
<dbReference type="EMBL" id="CP075546">
    <property type="protein sequence ID" value="QVV89104.1"/>
    <property type="molecule type" value="Genomic_DNA"/>
</dbReference>
<dbReference type="GO" id="GO:0016887">
    <property type="term" value="F:ATP hydrolysis activity"/>
    <property type="evidence" value="ECO:0007669"/>
    <property type="project" value="InterPro"/>
</dbReference>
<dbReference type="PROSITE" id="PS50893">
    <property type="entry name" value="ABC_TRANSPORTER_2"/>
    <property type="match status" value="1"/>
</dbReference>
<dbReference type="Proteomes" id="UP000680656">
    <property type="component" value="Chromosome"/>
</dbReference>
<dbReference type="AlphaFoldDB" id="A0A8E7AZD3"/>
<dbReference type="Gene3D" id="3.40.50.300">
    <property type="entry name" value="P-loop containing nucleotide triphosphate hydrolases"/>
    <property type="match status" value="1"/>
</dbReference>
<dbReference type="GeneID" id="65095676"/>
<evidence type="ECO:0000313" key="6">
    <source>
        <dbReference type="Proteomes" id="UP000680656"/>
    </source>
</evidence>
<keyword evidence="6" id="KW-1185">Reference proteome</keyword>
<feature type="domain" description="ABC transporter" evidence="4">
    <location>
        <begin position="6"/>
        <end position="209"/>
    </location>
</feature>
<dbReference type="SUPFAM" id="SSF52540">
    <property type="entry name" value="P-loop containing nucleoside triphosphate hydrolases"/>
    <property type="match status" value="1"/>
</dbReference>
<evidence type="ECO:0000259" key="4">
    <source>
        <dbReference type="PROSITE" id="PS50893"/>
    </source>
</evidence>
<dbReference type="InterPro" id="IPR027417">
    <property type="entry name" value="P-loop_NTPase"/>
</dbReference>
<dbReference type="PANTHER" id="PTHR43553">
    <property type="entry name" value="HEAVY METAL TRANSPORTER"/>
    <property type="match status" value="1"/>
</dbReference>
<keyword evidence="2" id="KW-0547">Nucleotide-binding</keyword>
<dbReference type="InterPro" id="IPR050095">
    <property type="entry name" value="ECF_ABC_transporter_ATP-bd"/>
</dbReference>
<dbReference type="InterPro" id="IPR003593">
    <property type="entry name" value="AAA+_ATPase"/>
</dbReference>
<dbReference type="GO" id="GO:0042626">
    <property type="term" value="F:ATPase-coupled transmembrane transporter activity"/>
    <property type="evidence" value="ECO:0007669"/>
    <property type="project" value="TreeGrafter"/>
</dbReference>
<sequence>MSSPGISLEGIVRKNGSFTLQADGTFQPGIHLLTGRVGSGKTTLGEILAGIEKPDQGVIRWEGTRRVMLLQDTSYHVSTITVQEEAASWCHDTRLIIARAGLIGKENADIFALSRGELRRLELAAILTGGYDLIILDEPYAGLDGEAREWVSQLIEDHSSQVVILISHDITHLPSIDILWELDNGVLTKVGSMPEGLTRWKRAPPLIRYLLNHGICPAGLSRQDLEEAVCRIQE</sequence>
<keyword evidence="3 5" id="KW-0067">ATP-binding</keyword>
<gene>
    <name evidence="5" type="ORF">KHC33_00790</name>
</gene>
<evidence type="ECO:0000313" key="5">
    <source>
        <dbReference type="EMBL" id="QVV89104.1"/>
    </source>
</evidence>
<accession>A0A8E7AZD3</accession>
<evidence type="ECO:0000256" key="1">
    <source>
        <dbReference type="ARBA" id="ARBA00022448"/>
    </source>
</evidence>
<evidence type="ECO:0000256" key="2">
    <source>
        <dbReference type="ARBA" id="ARBA00022741"/>
    </source>
</evidence>
<protein>
    <submittedName>
        <fullName evidence="5">ATP-binding cassette domain-containing protein</fullName>
    </submittedName>
</protein>
<dbReference type="SMART" id="SM00382">
    <property type="entry name" value="AAA"/>
    <property type="match status" value="1"/>
</dbReference>
<dbReference type="GO" id="GO:0005524">
    <property type="term" value="F:ATP binding"/>
    <property type="evidence" value="ECO:0007669"/>
    <property type="project" value="UniProtKB-KW"/>
</dbReference>
<keyword evidence="1" id="KW-0813">Transport</keyword>
<dbReference type="Pfam" id="PF00005">
    <property type="entry name" value="ABC_tran"/>
    <property type="match status" value="1"/>
</dbReference>
<proteinExistence type="predicted"/>
<dbReference type="KEGG" id="mrtj:KHC33_00790"/>
<evidence type="ECO:0000256" key="3">
    <source>
        <dbReference type="ARBA" id="ARBA00022840"/>
    </source>
</evidence>